<keyword evidence="2" id="KW-1185">Reference proteome</keyword>
<accession>A0A9P5YYR9</accession>
<gene>
    <name evidence="1" type="ORF">BDN70DRAFT_934121</name>
</gene>
<evidence type="ECO:0000313" key="2">
    <source>
        <dbReference type="Proteomes" id="UP000807469"/>
    </source>
</evidence>
<dbReference type="EMBL" id="MU155257">
    <property type="protein sequence ID" value="KAF9477553.1"/>
    <property type="molecule type" value="Genomic_DNA"/>
</dbReference>
<name>A0A9P5YYR9_9AGAR</name>
<evidence type="ECO:0000313" key="1">
    <source>
        <dbReference type="EMBL" id="KAF9477553.1"/>
    </source>
</evidence>
<dbReference type="OrthoDB" id="2745898at2759"/>
<dbReference type="AlphaFoldDB" id="A0A9P5YYR9"/>
<comment type="caution">
    <text evidence="1">The sequence shown here is derived from an EMBL/GenBank/DDBJ whole genome shotgun (WGS) entry which is preliminary data.</text>
</comment>
<reference evidence="1" key="1">
    <citation type="submission" date="2020-11" db="EMBL/GenBank/DDBJ databases">
        <authorList>
            <consortium name="DOE Joint Genome Institute"/>
            <person name="Ahrendt S."/>
            <person name="Riley R."/>
            <person name="Andreopoulos W."/>
            <person name="Labutti K."/>
            <person name="Pangilinan J."/>
            <person name="Ruiz-Duenas F.J."/>
            <person name="Barrasa J.M."/>
            <person name="Sanchez-Garcia M."/>
            <person name="Camarero S."/>
            <person name="Miyauchi S."/>
            <person name="Serrano A."/>
            <person name="Linde D."/>
            <person name="Babiker R."/>
            <person name="Drula E."/>
            <person name="Ayuso-Fernandez I."/>
            <person name="Pacheco R."/>
            <person name="Padilla G."/>
            <person name="Ferreira P."/>
            <person name="Barriuso J."/>
            <person name="Kellner H."/>
            <person name="Castanera R."/>
            <person name="Alfaro M."/>
            <person name="Ramirez L."/>
            <person name="Pisabarro A.G."/>
            <person name="Kuo A."/>
            <person name="Tritt A."/>
            <person name="Lipzen A."/>
            <person name="He G."/>
            <person name="Yan M."/>
            <person name="Ng V."/>
            <person name="Cullen D."/>
            <person name="Martin F."/>
            <person name="Rosso M.-N."/>
            <person name="Henrissat B."/>
            <person name="Hibbett D."/>
            <person name="Martinez A.T."/>
            <person name="Grigoriev I.V."/>
        </authorList>
    </citation>
    <scope>NUCLEOTIDE SEQUENCE</scope>
    <source>
        <strain evidence="1">CIRM-BRFM 674</strain>
    </source>
</reference>
<dbReference type="Proteomes" id="UP000807469">
    <property type="component" value="Unassembled WGS sequence"/>
</dbReference>
<sequence length="219" mass="24418">MRNSAEWSLPAYQALNVLANTPPPVLEYLNLDISNNSEVVDLFLNSKRPDSLPFIDFSSVEELLLNVSGEICRPNDILGMMPKLTNPSIAINETFLTWHNGTPRLFASDYIDLSSLPTLKDLPLMYSVSSGSEDPYFGAIDELASLASSNCRIESVSLEMLVGMRGCTSDPTIWRKLEDVLNTSNFPFLCEVTLRIEVLSHFMAEREKQHPFKGPADSI</sequence>
<protein>
    <submittedName>
        <fullName evidence="1">Uncharacterized protein</fullName>
    </submittedName>
</protein>
<proteinExistence type="predicted"/>
<organism evidence="1 2">
    <name type="scientific">Pholiota conissans</name>
    <dbReference type="NCBI Taxonomy" id="109636"/>
    <lineage>
        <taxon>Eukaryota</taxon>
        <taxon>Fungi</taxon>
        <taxon>Dikarya</taxon>
        <taxon>Basidiomycota</taxon>
        <taxon>Agaricomycotina</taxon>
        <taxon>Agaricomycetes</taxon>
        <taxon>Agaricomycetidae</taxon>
        <taxon>Agaricales</taxon>
        <taxon>Agaricineae</taxon>
        <taxon>Strophariaceae</taxon>
        <taxon>Pholiota</taxon>
    </lineage>
</organism>